<keyword evidence="3" id="KW-0812">Transmembrane</keyword>
<sequence length="188" mass="20186">MSAIIQAIIECIQGPSDSRTSLISVSDCEAERAANNIADALFTTSKDGKDLEKELDEIVGIYGWTEKIALHLWNSLAKALSQGASMGPTMTKAFDDAVAAAADFARDHPAYCAILALGVLVALAPWIIEALGFAEVGIVEDSLAAAWQAKYAGYVPKGSLFSFFQRLGMVWRRKIHVSASVSRDISSF</sequence>
<comment type="caution">
    <text evidence="6">The sequence shown here is derived from an EMBL/GenBank/DDBJ whole genome shotgun (WGS) entry which is preliminary data.</text>
</comment>
<comment type="similarity">
    <text evidence="2">Belongs to the IFI6/IFI27 family.</text>
</comment>
<keyword evidence="5" id="KW-0472">Membrane</keyword>
<proteinExistence type="inferred from homology"/>
<evidence type="ECO:0000256" key="1">
    <source>
        <dbReference type="ARBA" id="ARBA00004141"/>
    </source>
</evidence>
<dbReference type="Pfam" id="PF06140">
    <property type="entry name" value="Ifi-6-16"/>
    <property type="match status" value="1"/>
</dbReference>
<comment type="subcellular location">
    <subcellularLocation>
        <location evidence="1">Membrane</location>
        <topology evidence="1">Multi-pass membrane protein</topology>
    </subcellularLocation>
</comment>
<dbReference type="Gene3D" id="6.10.110.10">
    <property type="match status" value="1"/>
</dbReference>
<keyword evidence="4" id="KW-1133">Transmembrane helix</keyword>
<reference evidence="6 7" key="1">
    <citation type="submission" date="2024-06" db="EMBL/GenBank/DDBJ databases">
        <title>Complete genome of Phlyctema vagabunda strain 19-DSS-EL-015.</title>
        <authorList>
            <person name="Fiorenzani C."/>
        </authorList>
    </citation>
    <scope>NUCLEOTIDE SEQUENCE [LARGE SCALE GENOMIC DNA]</scope>
    <source>
        <strain evidence="6 7">19-DSS-EL-015</strain>
    </source>
</reference>
<dbReference type="EMBL" id="JBFCZG010000007">
    <property type="protein sequence ID" value="KAL3420451.1"/>
    <property type="molecule type" value="Genomic_DNA"/>
</dbReference>
<evidence type="ECO:0000256" key="5">
    <source>
        <dbReference type="ARBA" id="ARBA00023136"/>
    </source>
</evidence>
<dbReference type="Proteomes" id="UP001629113">
    <property type="component" value="Unassembled WGS sequence"/>
</dbReference>
<evidence type="ECO:0000313" key="7">
    <source>
        <dbReference type="Proteomes" id="UP001629113"/>
    </source>
</evidence>
<accession>A0ABR4PAU9</accession>
<evidence type="ECO:0000313" key="6">
    <source>
        <dbReference type="EMBL" id="KAL3420451.1"/>
    </source>
</evidence>
<keyword evidence="7" id="KW-1185">Reference proteome</keyword>
<protein>
    <submittedName>
        <fullName evidence="6">Uncharacterized protein</fullName>
    </submittedName>
</protein>
<evidence type="ECO:0000256" key="4">
    <source>
        <dbReference type="ARBA" id="ARBA00022989"/>
    </source>
</evidence>
<dbReference type="InterPro" id="IPR009311">
    <property type="entry name" value="IFI6/IFI27-like"/>
</dbReference>
<evidence type="ECO:0000256" key="3">
    <source>
        <dbReference type="ARBA" id="ARBA00022692"/>
    </source>
</evidence>
<dbReference type="InterPro" id="IPR038213">
    <property type="entry name" value="IFI6/IFI27-like_sf"/>
</dbReference>
<gene>
    <name evidence="6" type="ORF">PVAG01_08950</name>
</gene>
<organism evidence="6 7">
    <name type="scientific">Phlyctema vagabunda</name>
    <dbReference type="NCBI Taxonomy" id="108571"/>
    <lineage>
        <taxon>Eukaryota</taxon>
        <taxon>Fungi</taxon>
        <taxon>Dikarya</taxon>
        <taxon>Ascomycota</taxon>
        <taxon>Pezizomycotina</taxon>
        <taxon>Leotiomycetes</taxon>
        <taxon>Helotiales</taxon>
        <taxon>Dermateaceae</taxon>
        <taxon>Phlyctema</taxon>
    </lineage>
</organism>
<evidence type="ECO:0000256" key="2">
    <source>
        <dbReference type="ARBA" id="ARBA00007262"/>
    </source>
</evidence>
<name>A0ABR4PAU9_9HELO</name>